<sequence>MKGASGSIGTMRSMVLSVGGRKSSIRGCRGRTSNLVLPPELVGLGVEILNPVLSAGVGLEIFVLLSGRGLAFPFCVRSQEDSLGETFGPRAAWIRQTGIRPKDMCSQSV</sequence>
<reference evidence="1" key="1">
    <citation type="submission" date="2020-06" db="EMBL/GenBank/DDBJ databases">
        <authorList>
            <person name="Li T."/>
            <person name="Hu X."/>
            <person name="Zhang T."/>
            <person name="Song X."/>
            <person name="Zhang H."/>
            <person name="Dai N."/>
            <person name="Sheng W."/>
            <person name="Hou X."/>
            <person name="Wei L."/>
        </authorList>
    </citation>
    <scope>NUCLEOTIDE SEQUENCE</scope>
    <source>
        <strain evidence="1">G02</strain>
        <tissue evidence="1">Leaf</tissue>
    </source>
</reference>
<gene>
    <name evidence="1" type="ORF">Sradi_6955700</name>
</gene>
<accession>A0AAW2JFJ2</accession>
<organism evidence="1">
    <name type="scientific">Sesamum radiatum</name>
    <name type="common">Black benniseed</name>
    <dbReference type="NCBI Taxonomy" id="300843"/>
    <lineage>
        <taxon>Eukaryota</taxon>
        <taxon>Viridiplantae</taxon>
        <taxon>Streptophyta</taxon>
        <taxon>Embryophyta</taxon>
        <taxon>Tracheophyta</taxon>
        <taxon>Spermatophyta</taxon>
        <taxon>Magnoliopsida</taxon>
        <taxon>eudicotyledons</taxon>
        <taxon>Gunneridae</taxon>
        <taxon>Pentapetalae</taxon>
        <taxon>asterids</taxon>
        <taxon>lamiids</taxon>
        <taxon>Lamiales</taxon>
        <taxon>Pedaliaceae</taxon>
        <taxon>Sesamum</taxon>
    </lineage>
</organism>
<dbReference type="EMBL" id="JACGWJ010000352">
    <property type="protein sequence ID" value="KAL0293117.1"/>
    <property type="molecule type" value="Genomic_DNA"/>
</dbReference>
<proteinExistence type="predicted"/>
<reference evidence="1" key="2">
    <citation type="journal article" date="2024" name="Plant">
        <title>Genomic evolution and insights into agronomic trait innovations of Sesamum species.</title>
        <authorList>
            <person name="Miao H."/>
            <person name="Wang L."/>
            <person name="Qu L."/>
            <person name="Liu H."/>
            <person name="Sun Y."/>
            <person name="Le M."/>
            <person name="Wang Q."/>
            <person name="Wei S."/>
            <person name="Zheng Y."/>
            <person name="Lin W."/>
            <person name="Duan Y."/>
            <person name="Cao H."/>
            <person name="Xiong S."/>
            <person name="Wang X."/>
            <person name="Wei L."/>
            <person name="Li C."/>
            <person name="Ma Q."/>
            <person name="Ju M."/>
            <person name="Zhao R."/>
            <person name="Li G."/>
            <person name="Mu C."/>
            <person name="Tian Q."/>
            <person name="Mei H."/>
            <person name="Zhang T."/>
            <person name="Gao T."/>
            <person name="Zhang H."/>
        </authorList>
    </citation>
    <scope>NUCLEOTIDE SEQUENCE</scope>
    <source>
        <strain evidence="1">G02</strain>
    </source>
</reference>
<protein>
    <submittedName>
        <fullName evidence="1">Uncharacterized protein</fullName>
    </submittedName>
</protein>
<evidence type="ECO:0000313" key="1">
    <source>
        <dbReference type="EMBL" id="KAL0293117.1"/>
    </source>
</evidence>
<comment type="caution">
    <text evidence="1">The sequence shown here is derived from an EMBL/GenBank/DDBJ whole genome shotgun (WGS) entry which is preliminary data.</text>
</comment>
<dbReference type="AlphaFoldDB" id="A0AAW2JFJ2"/>
<name>A0AAW2JFJ2_SESRA</name>